<dbReference type="PROSITE" id="PS50113">
    <property type="entry name" value="PAC"/>
    <property type="match status" value="1"/>
</dbReference>
<feature type="domain" description="Histidine kinase" evidence="7">
    <location>
        <begin position="789"/>
        <end position="1001"/>
    </location>
</feature>
<evidence type="ECO:0000259" key="8">
    <source>
        <dbReference type="PROSITE" id="PS50110"/>
    </source>
</evidence>
<keyword evidence="5" id="KW-0418">Kinase</keyword>
<dbReference type="GO" id="GO:0000155">
    <property type="term" value="F:phosphorelay sensor kinase activity"/>
    <property type="evidence" value="ECO:0007669"/>
    <property type="project" value="InterPro"/>
</dbReference>
<dbReference type="Pfam" id="PF00989">
    <property type="entry name" value="PAS"/>
    <property type="match status" value="1"/>
</dbReference>
<evidence type="ECO:0000256" key="5">
    <source>
        <dbReference type="ARBA" id="ARBA00022777"/>
    </source>
</evidence>
<dbReference type="Gene3D" id="1.10.287.130">
    <property type="match status" value="1"/>
</dbReference>
<dbReference type="Pfam" id="PF02518">
    <property type="entry name" value="HATPase_c"/>
    <property type="match status" value="1"/>
</dbReference>
<dbReference type="EMBL" id="CP003280">
    <property type="protein sequence ID" value="AFL81605.1"/>
    <property type="molecule type" value="Genomic_DNA"/>
</dbReference>
<evidence type="ECO:0000313" key="12">
    <source>
        <dbReference type="Proteomes" id="UP000006049"/>
    </source>
</evidence>
<dbReference type="HOGENOM" id="CLU_299504_0_0_10"/>
<dbReference type="AlphaFoldDB" id="I3YX87"/>
<dbReference type="Pfam" id="PF08448">
    <property type="entry name" value="PAS_4"/>
    <property type="match status" value="1"/>
</dbReference>
<dbReference type="SUPFAM" id="SSF55874">
    <property type="entry name" value="ATPase domain of HSP90 chaperone/DNA topoisomerase II/histidine kinase"/>
    <property type="match status" value="1"/>
</dbReference>
<dbReference type="eggNOG" id="COG4251">
    <property type="taxonomic scope" value="Bacteria"/>
</dbReference>
<dbReference type="SMART" id="SM00091">
    <property type="entry name" value="PAS"/>
    <property type="match status" value="3"/>
</dbReference>
<reference evidence="11 12" key="1">
    <citation type="submission" date="2012-06" db="EMBL/GenBank/DDBJ databases">
        <title>The complete genome of Aequorivita sublithincola DSM 14238.</title>
        <authorList>
            <consortium name="US DOE Joint Genome Institute (JGI-PGF)"/>
            <person name="Lucas S."/>
            <person name="Copeland A."/>
            <person name="Lapidus A."/>
            <person name="Goodwin L."/>
            <person name="Pitluck S."/>
            <person name="Peters L."/>
            <person name="Munk A.C.C."/>
            <person name="Kyrpides N."/>
            <person name="Mavromatis K."/>
            <person name="Pagani I."/>
            <person name="Ivanova N."/>
            <person name="Ovchinnikova G."/>
            <person name="Zeytun A."/>
            <person name="Detter J.C."/>
            <person name="Han C."/>
            <person name="Land M."/>
            <person name="Hauser L."/>
            <person name="Markowitz V."/>
            <person name="Cheng J.-F."/>
            <person name="Hugenholtz P."/>
            <person name="Woyke T."/>
            <person name="Wu D."/>
            <person name="Tindall B."/>
            <person name="Faehnrich R."/>
            <person name="Brambilla E."/>
            <person name="Klenk H.-P."/>
            <person name="Eisen J.A."/>
        </authorList>
    </citation>
    <scope>NUCLEOTIDE SEQUENCE [LARGE SCALE GENOMIC DNA]</scope>
    <source>
        <strain evidence="12">DSM 14238 / LMG 21431 / ACAM 643 / 9-3</strain>
    </source>
</reference>
<dbReference type="PRINTS" id="PR00344">
    <property type="entry name" value="BCTRLSENSOR"/>
</dbReference>
<dbReference type="InterPro" id="IPR001789">
    <property type="entry name" value="Sig_transdc_resp-reg_receiver"/>
</dbReference>
<dbReference type="InterPro" id="IPR052162">
    <property type="entry name" value="Sensor_kinase/Photoreceptor"/>
</dbReference>
<feature type="domain" description="PAS" evidence="9">
    <location>
        <begin position="527"/>
        <end position="573"/>
    </location>
</feature>
<dbReference type="PROSITE" id="PS50109">
    <property type="entry name" value="HIS_KIN"/>
    <property type="match status" value="1"/>
</dbReference>
<dbReference type="Gene3D" id="3.30.565.10">
    <property type="entry name" value="Histidine kinase-like ATPase, C-terminal domain"/>
    <property type="match status" value="1"/>
</dbReference>
<feature type="domain" description="PAC" evidence="10">
    <location>
        <begin position="599"/>
        <end position="651"/>
    </location>
</feature>
<dbReference type="InterPro" id="IPR003661">
    <property type="entry name" value="HisK_dim/P_dom"/>
</dbReference>
<keyword evidence="12" id="KW-1185">Reference proteome</keyword>
<evidence type="ECO:0000313" key="11">
    <source>
        <dbReference type="EMBL" id="AFL81605.1"/>
    </source>
</evidence>
<gene>
    <name evidence="11" type="ordered locus">Aeqsu_2143</name>
</gene>
<dbReference type="CDD" id="cd00082">
    <property type="entry name" value="HisKA"/>
    <property type="match status" value="1"/>
</dbReference>
<organism evidence="11 12">
    <name type="scientific">Aequorivita sublithincola (strain DSM 14238 / LMG 21431 / ACAM 643 / 9-3)</name>
    <dbReference type="NCBI Taxonomy" id="746697"/>
    <lineage>
        <taxon>Bacteria</taxon>
        <taxon>Pseudomonadati</taxon>
        <taxon>Bacteroidota</taxon>
        <taxon>Flavobacteriia</taxon>
        <taxon>Flavobacteriales</taxon>
        <taxon>Flavobacteriaceae</taxon>
        <taxon>Aequorivita</taxon>
    </lineage>
</organism>
<keyword evidence="4" id="KW-0808">Transferase</keyword>
<evidence type="ECO:0000256" key="6">
    <source>
        <dbReference type="PROSITE-ProRule" id="PRU00169"/>
    </source>
</evidence>
<evidence type="ECO:0000259" key="9">
    <source>
        <dbReference type="PROSITE" id="PS50112"/>
    </source>
</evidence>
<dbReference type="CDD" id="cd00130">
    <property type="entry name" value="PAS"/>
    <property type="match status" value="2"/>
</dbReference>
<name>I3YX87_AEQSU</name>
<dbReference type="GO" id="GO:0006355">
    <property type="term" value="P:regulation of DNA-templated transcription"/>
    <property type="evidence" value="ECO:0007669"/>
    <property type="project" value="InterPro"/>
</dbReference>
<dbReference type="SUPFAM" id="SSF55785">
    <property type="entry name" value="PYP-like sensor domain (PAS domain)"/>
    <property type="match status" value="4"/>
</dbReference>
<dbReference type="InterPro" id="IPR013656">
    <property type="entry name" value="PAS_4"/>
</dbReference>
<evidence type="ECO:0000256" key="4">
    <source>
        <dbReference type="ARBA" id="ARBA00022679"/>
    </source>
</evidence>
<proteinExistence type="predicted"/>
<dbReference type="SMART" id="SM00387">
    <property type="entry name" value="HATPase_c"/>
    <property type="match status" value="1"/>
</dbReference>
<sequence>MQTKLKILHLEEITADTELVERALKNVNIQFEKLVVDNKIAFVKALKVFNPDIILSEYKLPCFNASDALKIISQQGEKIPFILITSILCEENAIEIIKAGADDYFFKDRMFRLPYAILNAVEKNNAAQQLRKSEVLNKCILSSVNSHIAVIDESGEILTVNKAWNDFGNKNSNLTLDGIPRGSNYFDACKKGIEDGDSDAEKALAGIQSIFKKNRLNFEMEYSCHSPQNQQWFMLSAVNLGSNTNQVVISHHDINYRKIAEKNLEDTSTELRKTLSELNNILDFSLDVICTVNTNGEFVNVSAASEKIWGYKPSELIGTKFINLVLEEDVEITSKAAETIYKKIKDPTFENRYVHKSGKIIPMLWSVNWDEKQGLLYCIAKDITEKKNLEKAVKNERDQFYDMFLKAPSAVGMLKGPDHVFEMANPLYLHLIGEKNIIGKSVAEALPEVIEQGFISQLDRVYQTGESYSGTETLVKLKTQDNAPLTELYINYVYQAYRNNKGKIVGVFFFINDVTEQVVSKKKVEKSEKQYRQIVETAEEGIWLLDENSKTTFVNKKIGEMLGYSEEEMMGKTSSYFLDADGQEYAQIYLDRRKMGIAEKMELSFISKKGNRITTQVSANPIFDELGNFKGSLGMLFDITEKKHLENLLDKSNRLARIGSWEIDVIKGTVYWSDITKEIREAAPDFIPDLSIGIGHFNGEVNKKIITERLKQCIENGIPWDEELEITTFKGNLKWVRTIGEAEFVEGKCAKIYGSFQDITERKKGDSERVKMISDVVQRNSDLEQFSYIISHNLRAPTANIMGFADILQHETLTQQERKESLQGLSASVTSLDAVIKDINNILQVKNESDDKKEVIDFSRIVKDIKLSLNNLIEKHSVSISTDFTEVNEIHSLKIFVYSIFYNLIDNSIKYGKPNVPTQIEIKSKQENNKIIITFKDNGLGLDMKFKKNKIFGLYNRFHSHVEGKGMGLFIVKTQVESLGGKITLLSELNKGTEFTIVFKN</sequence>
<feature type="domain" description="PAS" evidence="9">
    <location>
        <begin position="274"/>
        <end position="344"/>
    </location>
</feature>
<dbReference type="Pfam" id="PF13426">
    <property type="entry name" value="PAS_9"/>
    <property type="match status" value="1"/>
</dbReference>
<dbReference type="STRING" id="746697.Aeqsu_2143"/>
<dbReference type="EC" id="2.7.13.3" evidence="2"/>
<dbReference type="InterPro" id="IPR001610">
    <property type="entry name" value="PAC"/>
</dbReference>
<dbReference type="InterPro" id="IPR004358">
    <property type="entry name" value="Sig_transdc_His_kin-like_C"/>
</dbReference>
<dbReference type="InterPro" id="IPR036097">
    <property type="entry name" value="HisK_dim/P_sf"/>
</dbReference>
<dbReference type="InterPro" id="IPR000700">
    <property type="entry name" value="PAS-assoc_C"/>
</dbReference>
<dbReference type="KEGG" id="asl:Aeqsu_2143"/>
<evidence type="ECO:0000259" key="7">
    <source>
        <dbReference type="PROSITE" id="PS50109"/>
    </source>
</evidence>
<dbReference type="InterPro" id="IPR003594">
    <property type="entry name" value="HATPase_dom"/>
</dbReference>
<dbReference type="Gene3D" id="3.40.50.2300">
    <property type="match status" value="1"/>
</dbReference>
<evidence type="ECO:0000256" key="3">
    <source>
        <dbReference type="ARBA" id="ARBA00022553"/>
    </source>
</evidence>
<dbReference type="PANTHER" id="PTHR43304:SF1">
    <property type="entry name" value="PAC DOMAIN-CONTAINING PROTEIN"/>
    <property type="match status" value="1"/>
</dbReference>
<comment type="caution">
    <text evidence="6">Lacks conserved residue(s) required for the propagation of feature annotation.</text>
</comment>
<dbReference type="PANTHER" id="PTHR43304">
    <property type="entry name" value="PHYTOCHROME-LIKE PROTEIN CPH1"/>
    <property type="match status" value="1"/>
</dbReference>
<keyword evidence="3" id="KW-0597">Phosphoprotein</keyword>
<dbReference type="InterPro" id="IPR005467">
    <property type="entry name" value="His_kinase_dom"/>
</dbReference>
<dbReference type="PROSITE" id="PS50112">
    <property type="entry name" value="PAS"/>
    <property type="match status" value="2"/>
</dbReference>
<dbReference type="InterPro" id="IPR011006">
    <property type="entry name" value="CheY-like_superfamily"/>
</dbReference>
<dbReference type="PATRIC" id="fig|746697.3.peg.2178"/>
<evidence type="ECO:0000256" key="1">
    <source>
        <dbReference type="ARBA" id="ARBA00000085"/>
    </source>
</evidence>
<comment type="catalytic activity">
    <reaction evidence="1">
        <text>ATP + protein L-histidine = ADP + protein N-phospho-L-histidine.</text>
        <dbReference type="EC" id="2.7.13.3"/>
    </reaction>
</comment>
<protein>
    <recommendedName>
        <fullName evidence="2">histidine kinase</fullName>
        <ecNumber evidence="2">2.7.13.3</ecNumber>
    </recommendedName>
</protein>
<dbReference type="InterPro" id="IPR000014">
    <property type="entry name" value="PAS"/>
</dbReference>
<evidence type="ECO:0000256" key="2">
    <source>
        <dbReference type="ARBA" id="ARBA00012438"/>
    </source>
</evidence>
<dbReference type="Gene3D" id="3.30.450.20">
    <property type="entry name" value="PAS domain"/>
    <property type="match status" value="5"/>
</dbReference>
<dbReference type="PROSITE" id="PS50110">
    <property type="entry name" value="RESPONSE_REGULATORY"/>
    <property type="match status" value="1"/>
</dbReference>
<dbReference type="OrthoDB" id="9811889at2"/>
<dbReference type="InterPro" id="IPR036890">
    <property type="entry name" value="HATPase_C_sf"/>
</dbReference>
<dbReference type="eggNOG" id="COG0745">
    <property type="taxonomic scope" value="Bacteria"/>
</dbReference>
<accession>I3YX87</accession>
<evidence type="ECO:0000259" key="10">
    <source>
        <dbReference type="PROSITE" id="PS50113"/>
    </source>
</evidence>
<dbReference type="Proteomes" id="UP000006049">
    <property type="component" value="Chromosome"/>
</dbReference>
<dbReference type="CDD" id="cd00156">
    <property type="entry name" value="REC"/>
    <property type="match status" value="1"/>
</dbReference>
<dbReference type="NCBIfam" id="TIGR00229">
    <property type="entry name" value="sensory_box"/>
    <property type="match status" value="2"/>
</dbReference>
<dbReference type="InterPro" id="IPR035965">
    <property type="entry name" value="PAS-like_dom_sf"/>
</dbReference>
<dbReference type="SUPFAM" id="SSF52172">
    <property type="entry name" value="CheY-like"/>
    <property type="match status" value="1"/>
</dbReference>
<feature type="domain" description="Response regulatory" evidence="8">
    <location>
        <begin position="6"/>
        <end position="122"/>
    </location>
</feature>
<dbReference type="Pfam" id="PF00072">
    <property type="entry name" value="Response_reg"/>
    <property type="match status" value="1"/>
</dbReference>
<dbReference type="SUPFAM" id="SSF47384">
    <property type="entry name" value="Homodimeric domain of signal transducing histidine kinase"/>
    <property type="match status" value="1"/>
</dbReference>
<dbReference type="InterPro" id="IPR013767">
    <property type="entry name" value="PAS_fold"/>
</dbReference>
<dbReference type="SMART" id="SM00086">
    <property type="entry name" value="PAC"/>
    <property type="match status" value="4"/>
</dbReference>
<dbReference type="RefSeq" id="WP_014782858.1">
    <property type="nucleotide sequence ID" value="NC_018013.1"/>
</dbReference>